<dbReference type="Gene3D" id="1.20.1050.10">
    <property type="match status" value="1"/>
</dbReference>
<dbReference type="InterPro" id="IPR004045">
    <property type="entry name" value="Glutathione_S-Trfase_N"/>
</dbReference>
<dbReference type="InterPro" id="IPR040079">
    <property type="entry name" value="Glutathione_S-Trfase"/>
</dbReference>
<dbReference type="InterPro" id="IPR036249">
    <property type="entry name" value="Thioredoxin-like_sf"/>
</dbReference>
<dbReference type="PROSITE" id="PS50405">
    <property type="entry name" value="GST_CTER"/>
    <property type="match status" value="1"/>
</dbReference>
<reference evidence="3" key="1">
    <citation type="journal article" date="2020" name="Fungal Divers.">
        <title>Resolving the Mortierellaceae phylogeny through synthesis of multi-gene phylogenetics and phylogenomics.</title>
        <authorList>
            <person name="Vandepol N."/>
            <person name="Liber J."/>
            <person name="Desiro A."/>
            <person name="Na H."/>
            <person name="Kennedy M."/>
            <person name="Barry K."/>
            <person name="Grigoriev I.V."/>
            <person name="Miller A.N."/>
            <person name="O'Donnell K."/>
            <person name="Stajich J.E."/>
            <person name="Bonito G."/>
        </authorList>
    </citation>
    <scope>NUCLEOTIDE SEQUENCE</scope>
    <source>
        <strain evidence="3">NVP60</strain>
    </source>
</reference>
<dbReference type="InterPro" id="IPR036282">
    <property type="entry name" value="Glutathione-S-Trfase_C_sf"/>
</dbReference>
<dbReference type="OrthoDB" id="202840at2759"/>
<dbReference type="AlphaFoldDB" id="A0A9P6UGJ1"/>
<dbReference type="PANTHER" id="PTHR43968:SF8">
    <property type="entry name" value="S-TRANSFERASE, PUTATIVE (AFU_ORTHOLOGUE AFUA_2G00590)-RELATED"/>
    <property type="match status" value="1"/>
</dbReference>
<dbReference type="PANTHER" id="PTHR43968">
    <property type="match status" value="1"/>
</dbReference>
<sequence length="231" mass="26146">MTVSKLVLYNSNLCPYAARAVLALAETNQEHEVVPIDLSVPRPEWYLKDINPYGQVPALKINDKDIILESLFVAEYIADLHPEAGLLPKDALQRAQTRYLIHHWGARTQPAHHKATFITDAAEAAANRETLVAELEKVNKLLVDAHRVESDGQGPFFLGDKFTFADLAIAPFLARFFLLGQYNDVKEITKAEFPQLERFFQWKEAVLARSSVQKATPSQETLVSSYRKWVK</sequence>
<evidence type="ECO:0000313" key="4">
    <source>
        <dbReference type="Proteomes" id="UP000823405"/>
    </source>
</evidence>
<proteinExistence type="predicted"/>
<dbReference type="InterPro" id="IPR050983">
    <property type="entry name" value="GST_Omega/HSP26"/>
</dbReference>
<gene>
    <name evidence="3" type="ORF">BGZ97_005277</name>
</gene>
<dbReference type="SUPFAM" id="SSF47616">
    <property type="entry name" value="GST C-terminal domain-like"/>
    <property type="match status" value="1"/>
</dbReference>
<evidence type="ECO:0000259" key="2">
    <source>
        <dbReference type="PROSITE" id="PS50405"/>
    </source>
</evidence>
<dbReference type="PROSITE" id="PS50404">
    <property type="entry name" value="GST_NTER"/>
    <property type="match status" value="1"/>
</dbReference>
<evidence type="ECO:0000259" key="1">
    <source>
        <dbReference type="PROSITE" id="PS50404"/>
    </source>
</evidence>
<dbReference type="GO" id="GO:0005737">
    <property type="term" value="C:cytoplasm"/>
    <property type="evidence" value="ECO:0007669"/>
    <property type="project" value="TreeGrafter"/>
</dbReference>
<dbReference type="CDD" id="cd00299">
    <property type="entry name" value="GST_C_family"/>
    <property type="match status" value="1"/>
</dbReference>
<evidence type="ECO:0000313" key="3">
    <source>
        <dbReference type="EMBL" id="KAG0293653.1"/>
    </source>
</evidence>
<dbReference type="SFLD" id="SFLDG00358">
    <property type="entry name" value="Main_(cytGST)"/>
    <property type="match status" value="1"/>
</dbReference>
<feature type="domain" description="GST N-terminal" evidence="1">
    <location>
        <begin position="4"/>
        <end position="85"/>
    </location>
</feature>
<dbReference type="Pfam" id="PF13417">
    <property type="entry name" value="GST_N_3"/>
    <property type="match status" value="1"/>
</dbReference>
<evidence type="ECO:0008006" key="5">
    <source>
        <dbReference type="Google" id="ProtNLM"/>
    </source>
</evidence>
<accession>A0A9P6UGJ1</accession>
<dbReference type="SUPFAM" id="SSF52833">
    <property type="entry name" value="Thioredoxin-like"/>
    <property type="match status" value="1"/>
</dbReference>
<dbReference type="Pfam" id="PF13410">
    <property type="entry name" value="GST_C_2"/>
    <property type="match status" value="1"/>
</dbReference>
<dbReference type="SFLD" id="SFLDS00019">
    <property type="entry name" value="Glutathione_Transferase_(cytos"/>
    <property type="match status" value="1"/>
</dbReference>
<dbReference type="Proteomes" id="UP000823405">
    <property type="component" value="Unassembled WGS sequence"/>
</dbReference>
<organism evidence="3 4">
    <name type="scientific">Linnemannia gamsii</name>
    <dbReference type="NCBI Taxonomy" id="64522"/>
    <lineage>
        <taxon>Eukaryota</taxon>
        <taxon>Fungi</taxon>
        <taxon>Fungi incertae sedis</taxon>
        <taxon>Mucoromycota</taxon>
        <taxon>Mortierellomycotina</taxon>
        <taxon>Mortierellomycetes</taxon>
        <taxon>Mortierellales</taxon>
        <taxon>Mortierellaceae</taxon>
        <taxon>Linnemannia</taxon>
    </lineage>
</organism>
<keyword evidence="4" id="KW-1185">Reference proteome</keyword>
<dbReference type="Gene3D" id="3.40.30.10">
    <property type="entry name" value="Glutaredoxin"/>
    <property type="match status" value="1"/>
</dbReference>
<dbReference type="EMBL" id="JAAAIN010002397">
    <property type="protein sequence ID" value="KAG0293653.1"/>
    <property type="molecule type" value="Genomic_DNA"/>
</dbReference>
<dbReference type="InterPro" id="IPR010987">
    <property type="entry name" value="Glutathione-S-Trfase_C-like"/>
</dbReference>
<protein>
    <recommendedName>
        <fullName evidence="5">Glutathione S-transferase</fullName>
    </recommendedName>
</protein>
<comment type="caution">
    <text evidence="3">The sequence shown here is derived from an EMBL/GenBank/DDBJ whole genome shotgun (WGS) entry which is preliminary data.</text>
</comment>
<feature type="domain" description="GST C-terminal" evidence="2">
    <location>
        <begin position="90"/>
        <end position="231"/>
    </location>
</feature>
<name>A0A9P6UGJ1_9FUNG</name>